<dbReference type="InterPro" id="IPR019533">
    <property type="entry name" value="Peptidase_S26"/>
</dbReference>
<evidence type="ECO:0000256" key="5">
    <source>
        <dbReference type="ARBA" id="ARBA00022801"/>
    </source>
</evidence>
<dbReference type="GO" id="GO:0004252">
    <property type="term" value="F:serine-type endopeptidase activity"/>
    <property type="evidence" value="ECO:0007669"/>
    <property type="project" value="InterPro"/>
</dbReference>
<dbReference type="HOGENOM" id="CLU_028723_5_0_9"/>
<protein>
    <recommendedName>
        <fullName evidence="4 7">Signal peptidase I</fullName>
        <ecNumber evidence="4 7">3.4.21.89</ecNumber>
    </recommendedName>
</protein>
<feature type="active site" evidence="6">
    <location>
        <position position="42"/>
    </location>
</feature>
<dbReference type="Gene3D" id="2.10.109.10">
    <property type="entry name" value="Umud Fragment, subunit A"/>
    <property type="match status" value="1"/>
</dbReference>
<dbReference type="InterPro" id="IPR019758">
    <property type="entry name" value="Pept_S26A_signal_pept_1_CS"/>
</dbReference>
<dbReference type="GO" id="GO:0005886">
    <property type="term" value="C:plasma membrane"/>
    <property type="evidence" value="ECO:0007669"/>
    <property type="project" value="UniProtKB-SubCell"/>
</dbReference>
<name>A0A078M1U1_9BACL</name>
<dbReference type="CDD" id="cd06530">
    <property type="entry name" value="S26_SPase_I"/>
    <property type="match status" value="1"/>
</dbReference>
<dbReference type="EC" id="3.4.21.89" evidence="4 7"/>
<evidence type="ECO:0000259" key="8">
    <source>
        <dbReference type="Pfam" id="PF10502"/>
    </source>
</evidence>
<keyword evidence="5 7" id="KW-0378">Hydrolase</keyword>
<dbReference type="PANTHER" id="PTHR43390">
    <property type="entry name" value="SIGNAL PEPTIDASE I"/>
    <property type="match status" value="1"/>
</dbReference>
<dbReference type="NCBIfam" id="TIGR02227">
    <property type="entry name" value="sigpep_I_bact"/>
    <property type="match status" value="1"/>
</dbReference>
<dbReference type="SUPFAM" id="SSF51306">
    <property type="entry name" value="LexA/Signal peptidase"/>
    <property type="match status" value="1"/>
</dbReference>
<reference evidence="9" key="1">
    <citation type="submission" date="2014-07" db="EMBL/GenBank/DDBJ databases">
        <authorList>
            <person name="Urmite Genomes Urmite Genomes"/>
        </authorList>
    </citation>
    <scope>NUCLEOTIDE SEQUENCE</scope>
    <source>
        <strain evidence="9">13S34_air</strain>
    </source>
</reference>
<dbReference type="GO" id="GO:0009003">
    <property type="term" value="F:signal peptidase activity"/>
    <property type="evidence" value="ECO:0007669"/>
    <property type="project" value="UniProtKB-EC"/>
</dbReference>
<feature type="transmembrane region" description="Helical" evidence="7">
    <location>
        <begin position="12"/>
        <end position="33"/>
    </location>
</feature>
<proteinExistence type="inferred from homology"/>
<evidence type="ECO:0000256" key="3">
    <source>
        <dbReference type="ARBA" id="ARBA00009370"/>
    </source>
</evidence>
<dbReference type="AlphaFoldDB" id="A0A078M1U1"/>
<comment type="catalytic activity">
    <reaction evidence="1 7">
        <text>Cleavage of hydrophobic, N-terminal signal or leader sequences from secreted and periplasmic proteins.</text>
        <dbReference type="EC" id="3.4.21.89"/>
    </reaction>
</comment>
<evidence type="ECO:0000256" key="2">
    <source>
        <dbReference type="ARBA" id="ARBA00004401"/>
    </source>
</evidence>
<feature type="active site" evidence="6">
    <location>
        <position position="81"/>
    </location>
</feature>
<dbReference type="GO" id="GO:0006465">
    <property type="term" value="P:signal peptide processing"/>
    <property type="evidence" value="ECO:0007669"/>
    <property type="project" value="InterPro"/>
</dbReference>
<keyword evidence="7" id="KW-0472">Membrane</keyword>
<dbReference type="PROSITE" id="PS00760">
    <property type="entry name" value="SPASE_I_2"/>
    <property type="match status" value="1"/>
</dbReference>
<dbReference type="PATRIC" id="fig|1461583.4.peg.491"/>
<keyword evidence="7" id="KW-0812">Transmembrane</keyword>
<dbReference type="InterPro" id="IPR000223">
    <property type="entry name" value="Pept_S26A_signal_pept_1"/>
</dbReference>
<dbReference type="EMBL" id="LN483073">
    <property type="protein sequence ID" value="CEA00214.1"/>
    <property type="molecule type" value="Genomic_DNA"/>
</dbReference>
<sequence>MDQSIPEKNPFFSVLKTVVITALIVILVKQFVLTPINVKGMSMEPTYEDNDVILVDRISALGHSQHVVFESPYHDGELYIKRLIGLPGDVIEMKDDVLYLNGQAQEEPYVKRADKNVYLRTTEDFAPITVPEGKFFVMGDNRIKSQDSRHFGFIDADIVFGKSFATIYPFSHIKLAK</sequence>
<evidence type="ECO:0000256" key="6">
    <source>
        <dbReference type="PIRSR" id="PIRSR600223-1"/>
    </source>
</evidence>
<evidence type="ECO:0000256" key="7">
    <source>
        <dbReference type="RuleBase" id="RU362042"/>
    </source>
</evidence>
<evidence type="ECO:0000256" key="4">
    <source>
        <dbReference type="ARBA" id="ARBA00013208"/>
    </source>
</evidence>
<organism evidence="9">
    <name type="scientific">Metalysinibacillus saudimassiliensis</name>
    <dbReference type="NCBI Taxonomy" id="1461583"/>
    <lineage>
        <taxon>Bacteria</taxon>
        <taxon>Bacillati</taxon>
        <taxon>Bacillota</taxon>
        <taxon>Bacilli</taxon>
        <taxon>Bacillales</taxon>
        <taxon>Caryophanaceae</taxon>
        <taxon>Metalysinibacillus</taxon>
    </lineage>
</organism>
<gene>
    <name evidence="9" type="primary">sipT</name>
    <name evidence="9" type="ORF">BN1050_00520</name>
</gene>
<comment type="similarity">
    <text evidence="3 7">Belongs to the peptidase S26 family.</text>
</comment>
<dbReference type="Pfam" id="PF10502">
    <property type="entry name" value="Peptidase_S26"/>
    <property type="match status" value="1"/>
</dbReference>
<dbReference type="PROSITE" id="PS00761">
    <property type="entry name" value="SPASE_I_3"/>
    <property type="match status" value="1"/>
</dbReference>
<dbReference type="PRINTS" id="PR00727">
    <property type="entry name" value="LEADERPTASE"/>
</dbReference>
<dbReference type="PANTHER" id="PTHR43390:SF1">
    <property type="entry name" value="CHLOROPLAST PROCESSING PEPTIDASE"/>
    <property type="match status" value="1"/>
</dbReference>
<feature type="domain" description="Peptidase S26" evidence="8">
    <location>
        <begin position="13"/>
        <end position="166"/>
    </location>
</feature>
<accession>A0A078M1U1</accession>
<dbReference type="InterPro" id="IPR036286">
    <property type="entry name" value="LexA/Signal_pep-like_sf"/>
</dbReference>
<keyword evidence="7" id="KW-0645">Protease</keyword>
<comment type="subcellular location">
    <subcellularLocation>
        <location evidence="2">Cell membrane</location>
        <topology evidence="2">Single-pass type II membrane protein</topology>
    </subcellularLocation>
    <subcellularLocation>
        <location evidence="7">Membrane</location>
        <topology evidence="7">Single-pass type II membrane protein</topology>
    </subcellularLocation>
</comment>
<evidence type="ECO:0000256" key="1">
    <source>
        <dbReference type="ARBA" id="ARBA00000677"/>
    </source>
</evidence>
<evidence type="ECO:0000313" key="9">
    <source>
        <dbReference type="EMBL" id="CEA00214.1"/>
    </source>
</evidence>
<dbReference type="InterPro" id="IPR019757">
    <property type="entry name" value="Pept_S26A_signal_pept_1_Lys-AS"/>
</dbReference>
<keyword evidence="7" id="KW-1133">Transmembrane helix</keyword>